<proteinExistence type="predicted"/>
<dbReference type="EMBL" id="LAZR01038687">
    <property type="protein sequence ID" value="KKL18898.1"/>
    <property type="molecule type" value="Genomic_DNA"/>
</dbReference>
<feature type="non-terminal residue" evidence="1">
    <location>
        <position position="1"/>
    </location>
</feature>
<reference evidence="1" key="1">
    <citation type="journal article" date="2015" name="Nature">
        <title>Complex archaea that bridge the gap between prokaryotes and eukaryotes.</title>
        <authorList>
            <person name="Spang A."/>
            <person name="Saw J.H."/>
            <person name="Jorgensen S.L."/>
            <person name="Zaremba-Niedzwiedzka K."/>
            <person name="Martijn J."/>
            <person name="Lind A.E."/>
            <person name="van Eijk R."/>
            <person name="Schleper C."/>
            <person name="Guy L."/>
            <person name="Ettema T.J."/>
        </authorList>
    </citation>
    <scope>NUCLEOTIDE SEQUENCE</scope>
</reference>
<accession>A0A0F9E4C3</accession>
<name>A0A0F9E4C3_9ZZZZ</name>
<gene>
    <name evidence="1" type="ORF">LCGC14_2470900</name>
</gene>
<dbReference type="AlphaFoldDB" id="A0A0F9E4C3"/>
<dbReference type="SUPFAM" id="SSF51126">
    <property type="entry name" value="Pectin lyase-like"/>
    <property type="match status" value="1"/>
</dbReference>
<comment type="caution">
    <text evidence="1">The sequence shown here is derived from an EMBL/GenBank/DDBJ whole genome shotgun (WGS) entry which is preliminary data.</text>
</comment>
<evidence type="ECO:0008006" key="2">
    <source>
        <dbReference type="Google" id="ProtNLM"/>
    </source>
</evidence>
<evidence type="ECO:0000313" key="1">
    <source>
        <dbReference type="EMBL" id="KKL18898.1"/>
    </source>
</evidence>
<organism evidence="1">
    <name type="scientific">marine sediment metagenome</name>
    <dbReference type="NCBI Taxonomy" id="412755"/>
    <lineage>
        <taxon>unclassified sequences</taxon>
        <taxon>metagenomes</taxon>
        <taxon>ecological metagenomes</taxon>
    </lineage>
</organism>
<protein>
    <recommendedName>
        <fullName evidence="2">Right handed beta helix domain-containing protein</fullName>
    </recommendedName>
</protein>
<dbReference type="InterPro" id="IPR011050">
    <property type="entry name" value="Pectin_lyase_fold/virulence"/>
</dbReference>
<sequence>VDSNANSVATDGSFNRPLLTLQEGIDKAIASNGDMVLVKSGHAEPITAQIDFDKAGVNVRGLGHGTKRPTLSPNGTIDCIDVSAANCTLENFHFAAPGTTGQTADVNVDAAGFTLRNCSSLGSATGTTKTAYITITANGDDCLIDGFDGKNTVVDMVDAIDVAAANRVEIANCHITGTAAIEAGTSGVISDSGTAVDLLIHDCSILTSGTAGEAITLGASIGLVWDCRYASGHNTIAEVATIGSAMDSYQSYASVNVSQNAAIAPIVDTE</sequence>